<dbReference type="Gene3D" id="1.10.220.150">
    <property type="entry name" value="Arf GTPase activating protein"/>
    <property type="match status" value="1"/>
</dbReference>
<evidence type="ECO:0000256" key="4">
    <source>
        <dbReference type="ARBA" id="ARBA00022833"/>
    </source>
</evidence>
<dbReference type="OrthoDB" id="10266696at2759"/>
<dbReference type="GO" id="GO:0005096">
    <property type="term" value="F:GTPase activator activity"/>
    <property type="evidence" value="ECO:0007669"/>
    <property type="project" value="UniProtKB-KW"/>
</dbReference>
<evidence type="ECO:0000256" key="1">
    <source>
        <dbReference type="ARBA" id="ARBA00022468"/>
    </source>
</evidence>
<keyword evidence="2" id="KW-0479">Metal-binding</keyword>
<keyword evidence="3 5" id="KW-0863">Zinc-finger</keyword>
<dbReference type="InterPro" id="IPR009060">
    <property type="entry name" value="UBA-like_sf"/>
</dbReference>
<dbReference type="GO" id="GO:0005737">
    <property type="term" value="C:cytoplasm"/>
    <property type="evidence" value="ECO:0007669"/>
    <property type="project" value="TreeGrafter"/>
</dbReference>
<evidence type="ECO:0000256" key="6">
    <source>
        <dbReference type="SAM" id="MobiDB-lite"/>
    </source>
</evidence>
<dbReference type="SMART" id="SM00165">
    <property type="entry name" value="UBA"/>
    <property type="match status" value="1"/>
</dbReference>
<dbReference type="InterPro" id="IPR038508">
    <property type="entry name" value="ArfGAP_dom_sf"/>
</dbReference>
<gene>
    <name evidence="9" type="ORF">BCR36DRAFT_276872</name>
</gene>
<dbReference type="PRINTS" id="PR00405">
    <property type="entry name" value="REVINTRACTNG"/>
</dbReference>
<reference evidence="9 10" key="2">
    <citation type="submission" date="2016-08" db="EMBL/GenBank/DDBJ databases">
        <title>Pervasive Adenine N6-methylation of Active Genes in Fungi.</title>
        <authorList>
            <consortium name="DOE Joint Genome Institute"/>
            <person name="Mondo S.J."/>
            <person name="Dannebaum R.O."/>
            <person name="Kuo R.C."/>
            <person name="Labutti K."/>
            <person name="Haridas S."/>
            <person name="Kuo A."/>
            <person name="Salamov A."/>
            <person name="Ahrendt S.R."/>
            <person name="Lipzen A."/>
            <person name="Sullivan W."/>
            <person name="Andreopoulos W.B."/>
            <person name="Clum A."/>
            <person name="Lindquist E."/>
            <person name="Daum C."/>
            <person name="Ramamoorthy G.K."/>
            <person name="Gryganskyi A."/>
            <person name="Culley D."/>
            <person name="Magnuson J.K."/>
            <person name="James T.Y."/>
            <person name="O'Malley M.A."/>
            <person name="Stajich J.E."/>
            <person name="Spatafora J.W."/>
            <person name="Visel A."/>
            <person name="Grigoriev I.V."/>
        </authorList>
    </citation>
    <scope>NUCLEOTIDE SEQUENCE [LARGE SCALE GENOMIC DNA]</scope>
    <source>
        <strain evidence="10">finn</strain>
    </source>
</reference>
<dbReference type="EMBL" id="MCFH01000004">
    <property type="protein sequence ID" value="ORX58565.1"/>
    <property type="molecule type" value="Genomic_DNA"/>
</dbReference>
<reference evidence="9 10" key="1">
    <citation type="submission" date="2016-08" db="EMBL/GenBank/DDBJ databases">
        <title>Genomes of anaerobic fungi encode conserved fungal cellulosomes for biomass hydrolysis.</title>
        <authorList>
            <consortium name="DOE Joint Genome Institute"/>
            <person name="Haitjema C.H."/>
            <person name="Gilmore S.P."/>
            <person name="Henske J.K."/>
            <person name="Solomon K.V."/>
            <person name="De Groot R."/>
            <person name="Kuo A."/>
            <person name="Mondo S.J."/>
            <person name="Salamov A.A."/>
            <person name="Labutti K."/>
            <person name="Zhao Z."/>
            <person name="Chiniquy J."/>
            <person name="Barry K."/>
            <person name="Brewer H.M."/>
            <person name="Purvine S.O."/>
            <person name="Wright A.T."/>
            <person name="Boxma B."/>
            <person name="Van Alen T."/>
            <person name="Hackstein J.H."/>
            <person name="Baker S.E."/>
            <person name="Grigoriev I.V."/>
            <person name="O'Malley M.A."/>
        </authorList>
    </citation>
    <scope>NUCLEOTIDE SEQUENCE [LARGE SCALE GENOMIC DNA]</scope>
    <source>
        <strain evidence="10">finn</strain>
    </source>
</reference>
<dbReference type="SUPFAM" id="SSF57863">
    <property type="entry name" value="ArfGap/RecO-like zinc finger"/>
    <property type="match status" value="1"/>
</dbReference>
<dbReference type="PANTHER" id="PTHR45705">
    <property type="entry name" value="FI20236P1"/>
    <property type="match status" value="1"/>
</dbReference>
<dbReference type="InterPro" id="IPR015940">
    <property type="entry name" value="UBA"/>
</dbReference>
<accession>A0A1Y1VKI8</accession>
<feature type="compositionally biased region" description="Low complexity" evidence="6">
    <location>
        <begin position="192"/>
        <end position="205"/>
    </location>
</feature>
<dbReference type="CDD" id="cd08204">
    <property type="entry name" value="ArfGap"/>
    <property type="match status" value="1"/>
</dbReference>
<proteinExistence type="predicted"/>
<name>A0A1Y1VKI8_9FUNG</name>
<feature type="domain" description="UBA" evidence="7">
    <location>
        <begin position="141"/>
        <end position="186"/>
    </location>
</feature>
<evidence type="ECO:0000259" key="8">
    <source>
        <dbReference type="PROSITE" id="PS50115"/>
    </source>
</evidence>
<evidence type="ECO:0000259" key="7">
    <source>
        <dbReference type="PROSITE" id="PS50030"/>
    </source>
</evidence>
<evidence type="ECO:0000313" key="10">
    <source>
        <dbReference type="Proteomes" id="UP000193719"/>
    </source>
</evidence>
<evidence type="ECO:0000256" key="5">
    <source>
        <dbReference type="PROSITE-ProRule" id="PRU00288"/>
    </source>
</evidence>
<feature type="compositionally biased region" description="Polar residues" evidence="6">
    <location>
        <begin position="231"/>
        <end position="256"/>
    </location>
</feature>
<dbReference type="InterPro" id="IPR001164">
    <property type="entry name" value="ArfGAP_dom"/>
</dbReference>
<evidence type="ECO:0000256" key="3">
    <source>
        <dbReference type="ARBA" id="ARBA00022771"/>
    </source>
</evidence>
<feature type="domain" description="Arf-GAP" evidence="8">
    <location>
        <begin position="12"/>
        <end position="133"/>
    </location>
</feature>
<keyword evidence="10" id="KW-1185">Reference proteome</keyword>
<dbReference type="InterPro" id="IPR051718">
    <property type="entry name" value="ARF_GTPase-activating"/>
</dbReference>
<dbReference type="SMART" id="SM00105">
    <property type="entry name" value="ArfGap"/>
    <property type="match status" value="1"/>
</dbReference>
<evidence type="ECO:0000256" key="2">
    <source>
        <dbReference type="ARBA" id="ARBA00022723"/>
    </source>
</evidence>
<dbReference type="PROSITE" id="PS50030">
    <property type="entry name" value="UBA"/>
    <property type="match status" value="1"/>
</dbReference>
<feature type="region of interest" description="Disordered" evidence="6">
    <location>
        <begin position="190"/>
        <end position="256"/>
    </location>
</feature>
<dbReference type="PANTHER" id="PTHR45705:SF1">
    <property type="entry name" value="FI20236P1"/>
    <property type="match status" value="1"/>
</dbReference>
<dbReference type="STRING" id="1754191.A0A1Y1VKI8"/>
<dbReference type="InterPro" id="IPR037278">
    <property type="entry name" value="ARFGAP/RecO"/>
</dbReference>
<keyword evidence="1" id="KW-0343">GTPase activation</keyword>
<evidence type="ECO:0000313" key="9">
    <source>
        <dbReference type="EMBL" id="ORX58565.1"/>
    </source>
</evidence>
<dbReference type="GO" id="GO:0008270">
    <property type="term" value="F:zinc ion binding"/>
    <property type="evidence" value="ECO:0007669"/>
    <property type="project" value="UniProtKB-KW"/>
</dbReference>
<dbReference type="AlphaFoldDB" id="A0A1Y1VKI8"/>
<sequence length="292" mass="33315">MPKKEKDFDRQKRIFKSMVEKDPLNNYCAECGAKGPQWASTNLGVFLCIRCASIHRKLGTHISKVKSLTLDNWNMEQLEDFQRLGGNSVSNDKYLGKGYPRPEPLSNNDEDVETFIRDKYEKKYYMNSQDKEEEIKKSFTDNDYRKYSLQLDSLKDMGFCNETHNLMLLKQLNGNIDAVAEILLTESSQIKNNDNNNNNSNNNNNRKPDSFLSSSSSSSNPINKKPSNINTQTIIFPTRSVSMSGRSVTPSPRKSSLNHLQSFEYSNGLNQLKSMGFTDITQMKSALIKVFN</sequence>
<dbReference type="PROSITE" id="PS50115">
    <property type="entry name" value="ARFGAP"/>
    <property type="match status" value="1"/>
</dbReference>
<dbReference type="FunFam" id="1.10.220.150:FF:000009">
    <property type="entry name" value="stromal membrane-associated protein 1 isoform X1"/>
    <property type="match status" value="1"/>
</dbReference>
<feature type="compositionally biased region" description="Low complexity" evidence="6">
    <location>
        <begin position="213"/>
        <end position="230"/>
    </location>
</feature>
<dbReference type="SUPFAM" id="SSF46934">
    <property type="entry name" value="UBA-like"/>
    <property type="match status" value="1"/>
</dbReference>
<dbReference type="Proteomes" id="UP000193719">
    <property type="component" value="Unassembled WGS sequence"/>
</dbReference>
<keyword evidence="4" id="KW-0862">Zinc</keyword>
<dbReference type="Gene3D" id="1.10.8.10">
    <property type="entry name" value="DNA helicase RuvA subunit, C-terminal domain"/>
    <property type="match status" value="1"/>
</dbReference>
<dbReference type="Pfam" id="PF01412">
    <property type="entry name" value="ArfGap"/>
    <property type="match status" value="1"/>
</dbReference>
<protein>
    <submittedName>
        <fullName evidence="9">ArfGap-domain-containing protein</fullName>
    </submittedName>
</protein>
<comment type="caution">
    <text evidence="9">The sequence shown here is derived from an EMBL/GenBank/DDBJ whole genome shotgun (WGS) entry which is preliminary data.</text>
</comment>
<organism evidence="9 10">
    <name type="scientific">Piromyces finnis</name>
    <dbReference type="NCBI Taxonomy" id="1754191"/>
    <lineage>
        <taxon>Eukaryota</taxon>
        <taxon>Fungi</taxon>
        <taxon>Fungi incertae sedis</taxon>
        <taxon>Chytridiomycota</taxon>
        <taxon>Chytridiomycota incertae sedis</taxon>
        <taxon>Neocallimastigomycetes</taxon>
        <taxon>Neocallimastigales</taxon>
        <taxon>Neocallimastigaceae</taxon>
        <taxon>Piromyces</taxon>
    </lineage>
</organism>